<dbReference type="Gene3D" id="2.60.120.650">
    <property type="entry name" value="Cupin"/>
    <property type="match status" value="1"/>
</dbReference>
<reference evidence="2 3" key="1">
    <citation type="submission" date="2018-10" db="EMBL/GenBank/DDBJ databases">
        <title>Isolation of pseudouridimycin from Streptomyces albus DSM 40763.</title>
        <authorList>
            <person name="Rosenqvist P."/>
            <person name="Metsae-Ketelae M."/>
            <person name="Virta P."/>
        </authorList>
    </citation>
    <scope>NUCLEOTIDE SEQUENCE [LARGE SCALE GENOMIC DNA]</scope>
    <source>
        <strain evidence="2 3">DSM 40763</strain>
    </source>
</reference>
<dbReference type="SUPFAM" id="SSF51197">
    <property type="entry name" value="Clavaminate synthase-like"/>
    <property type="match status" value="1"/>
</dbReference>
<name>A0A8H1LCZ1_9ACTN</name>
<evidence type="ECO:0000256" key="1">
    <source>
        <dbReference type="SAM" id="MobiDB-lite"/>
    </source>
</evidence>
<protein>
    <recommendedName>
        <fullName evidence="4">Class I SAM-dependent methyltransferase</fullName>
    </recommendedName>
</protein>
<proteinExistence type="predicted"/>
<evidence type="ECO:0008006" key="4">
    <source>
        <dbReference type="Google" id="ProtNLM"/>
    </source>
</evidence>
<organism evidence="2 3">
    <name type="scientific">Streptomyces albus</name>
    <dbReference type="NCBI Taxonomy" id="1888"/>
    <lineage>
        <taxon>Bacteria</taxon>
        <taxon>Bacillati</taxon>
        <taxon>Actinomycetota</taxon>
        <taxon>Actinomycetes</taxon>
        <taxon>Kitasatosporales</taxon>
        <taxon>Streptomycetaceae</taxon>
        <taxon>Streptomyces</taxon>
    </lineage>
</organism>
<gene>
    <name evidence="2" type="ORF">D8771_23355</name>
</gene>
<feature type="compositionally biased region" description="Basic residues" evidence="1">
    <location>
        <begin position="374"/>
        <end position="408"/>
    </location>
</feature>
<dbReference type="PANTHER" id="PTHR40036:SF1">
    <property type="entry name" value="MACROCIN O-METHYLTRANSFERASE"/>
    <property type="match status" value="1"/>
</dbReference>
<dbReference type="EMBL" id="RCIY01000076">
    <property type="protein sequence ID" value="TGG79677.1"/>
    <property type="molecule type" value="Genomic_DNA"/>
</dbReference>
<evidence type="ECO:0000313" key="2">
    <source>
        <dbReference type="EMBL" id="TGG79677.1"/>
    </source>
</evidence>
<dbReference type="Gene3D" id="3.40.50.150">
    <property type="entry name" value="Vaccinia Virus protein VP39"/>
    <property type="match status" value="1"/>
</dbReference>
<dbReference type="PANTHER" id="PTHR40036">
    <property type="entry name" value="MACROCIN O-METHYLTRANSFERASE"/>
    <property type="match status" value="1"/>
</dbReference>
<dbReference type="Proteomes" id="UP000298111">
    <property type="component" value="Unassembled WGS sequence"/>
</dbReference>
<accession>A0A8H1LCZ1</accession>
<dbReference type="Pfam" id="PF05711">
    <property type="entry name" value="TylF"/>
    <property type="match status" value="1"/>
</dbReference>
<comment type="caution">
    <text evidence="2">The sequence shown here is derived from an EMBL/GenBank/DDBJ whole genome shotgun (WGS) entry which is preliminary data.</text>
</comment>
<sequence length="775" mass="84006">MSGLPGPRPDTAAGPRRDDAYGWDVPAFWETRPRVLELPGQAPAFDEDELFALACAAAARRTALPDPQDVRLFADDHLVNPSRIDAYLPSPQTDEGFRGYAHRMRKAGVRTFALTVNSLQQFDWQFFRTLRRHTGPVLAAAGTPPPGGVDCHLIASVYGTAPTHVHKDTAGVLTYVVSGYKRYCTWPFEVFADIAGDGAAQRQVNLPASVRAEDHLDTATVVEGGPGTVLYWPSDRWHCALSDGRPAVSLHLAHYQWEDRLETLLRRLRRLTTAELGVRRFHGGRDGADDTAVDTQVHKTVSRLLEDTALGLHTGLRRLQRETATHFAVVPPTPRAPPSRPARPADGAHRLGAACPDRGRPHLPRGQRPPPTCRGRRLARRLPPRARPRHHTHRRGVGSPRPRRRRLLPGRCRDAARGTGPVRRPGRRGGRMRLNDGAFVAARDGRLVVGHVDRPFELWQADAGVLVLLAEIARGTPAGELARALAPEATGRAEVSAPGAAAVSAALARLRQAHVVTDAPRPALRDANIEIARAVSATPDLHADAAFMRAARACEDLTLTSAAARYALWTAVRHVVSAQVPGALVECGVWRGGSMLLAALALKDMGVTDRDLYLYDTFGWDWEKPGEHDGFAGTAPAQPGPGSCPAPDGEPCGQPAGGMTDGVSAAEVHRRITAAGYPAGRIHCVPGLVQDTLPDRAPATIALLRLDTDQYDSTRHELRELYPRVAPGGVVLVDDYGKLSGATRATDEYLAGLDRPVLLHRIDTQGRIFVKPAER</sequence>
<dbReference type="InterPro" id="IPR029063">
    <property type="entry name" value="SAM-dependent_MTases_sf"/>
</dbReference>
<dbReference type="InterPro" id="IPR008884">
    <property type="entry name" value="TylF_MeTrfase"/>
</dbReference>
<evidence type="ECO:0000313" key="3">
    <source>
        <dbReference type="Proteomes" id="UP000298111"/>
    </source>
</evidence>
<feature type="compositionally biased region" description="Pro residues" evidence="1">
    <location>
        <begin position="331"/>
        <end position="341"/>
    </location>
</feature>
<feature type="region of interest" description="Disordered" evidence="1">
    <location>
        <begin position="329"/>
        <end position="431"/>
    </location>
</feature>
<dbReference type="AlphaFoldDB" id="A0A8H1LCZ1"/>